<accession>A0A948T2V5</accession>
<proteinExistence type="predicted"/>
<dbReference type="PANTHER" id="PTHR11669">
    <property type="entry name" value="REPLICATION FACTOR C / DNA POLYMERASE III GAMMA-TAU SUBUNIT"/>
    <property type="match status" value="1"/>
</dbReference>
<dbReference type="GO" id="GO:0006261">
    <property type="term" value="P:DNA-templated DNA replication"/>
    <property type="evidence" value="ECO:0007669"/>
    <property type="project" value="TreeGrafter"/>
</dbReference>
<organism evidence="1 2">
    <name type="scientific">Candidatus Allofournierella pullistercoris</name>
    <dbReference type="NCBI Taxonomy" id="2838597"/>
    <lineage>
        <taxon>Bacteria</taxon>
        <taxon>Bacillati</taxon>
        <taxon>Bacillota</taxon>
        <taxon>Clostridia</taxon>
        <taxon>Eubacteriales</taxon>
        <taxon>Oscillospiraceae</taxon>
        <taxon>Allofournierella</taxon>
    </lineage>
</organism>
<evidence type="ECO:0000313" key="2">
    <source>
        <dbReference type="Proteomes" id="UP000713596"/>
    </source>
</evidence>
<comment type="caution">
    <text evidence="1">The sequence shown here is derived from an EMBL/GenBank/DDBJ whole genome shotgun (WGS) entry which is preliminary data.</text>
</comment>
<reference evidence="1" key="1">
    <citation type="journal article" date="2021" name="PeerJ">
        <title>Extensive microbial diversity within the chicken gut microbiome revealed by metagenomics and culture.</title>
        <authorList>
            <person name="Gilroy R."/>
            <person name="Ravi A."/>
            <person name="Getino M."/>
            <person name="Pursley I."/>
            <person name="Horton D.L."/>
            <person name="Alikhan N.F."/>
            <person name="Baker D."/>
            <person name="Gharbi K."/>
            <person name="Hall N."/>
            <person name="Watson M."/>
            <person name="Adriaenssens E.M."/>
            <person name="Foster-Nyarko E."/>
            <person name="Jarju S."/>
            <person name="Secka A."/>
            <person name="Antonio M."/>
            <person name="Oren A."/>
            <person name="Chaudhuri R.R."/>
            <person name="La Ragione R."/>
            <person name="Hildebrand F."/>
            <person name="Pallen M.J."/>
        </authorList>
    </citation>
    <scope>NUCLEOTIDE SEQUENCE</scope>
    <source>
        <strain evidence="1">B5_2728</strain>
    </source>
</reference>
<dbReference type="AlphaFoldDB" id="A0A948T2V5"/>
<dbReference type="EMBL" id="JAHLFP010000037">
    <property type="protein sequence ID" value="MBU3806226.1"/>
    <property type="molecule type" value="Genomic_DNA"/>
</dbReference>
<dbReference type="InterPro" id="IPR027417">
    <property type="entry name" value="P-loop_NTPase"/>
</dbReference>
<sequence>MMLDTFLGNHALKQSLQAALDAGRLSHSVLLVGESGSGVGYAARCLAADYLYPEGGDGAKAVMEQRSAECISVRGEGASGEIRIDRIRQVRKEVYETALSAKGRVVILYDVQKLNPSSANALLKVLEEPPQGVLFVLTASSAAAVMYTIRSRCSLYTIAPPSHKECAGWIQKHCPHLAQPQLVAQAYEGRIGKALALAKDAKRQGHFQAACQMVQMAAEHRQYQLLCLLSRYEKDKPGLVCLLEDGAALAASGLTHPTLGIAPARAAAVSHACNQALSQMARNVNQKLLLTSLAIQLAAV</sequence>
<dbReference type="Pfam" id="PF13177">
    <property type="entry name" value="DNA_pol3_delta2"/>
    <property type="match status" value="1"/>
</dbReference>
<name>A0A948T2V5_9FIRM</name>
<evidence type="ECO:0008006" key="3">
    <source>
        <dbReference type="Google" id="ProtNLM"/>
    </source>
</evidence>
<dbReference type="SUPFAM" id="SSF52540">
    <property type="entry name" value="P-loop containing nucleoside triphosphate hydrolases"/>
    <property type="match status" value="1"/>
</dbReference>
<dbReference type="InterPro" id="IPR050238">
    <property type="entry name" value="DNA_Rep/Repair_Clamp_Loader"/>
</dbReference>
<evidence type="ECO:0000313" key="1">
    <source>
        <dbReference type="EMBL" id="MBU3806226.1"/>
    </source>
</evidence>
<protein>
    <recommendedName>
        <fullName evidence="3">DNA polymerase III subunit delta</fullName>
    </recommendedName>
</protein>
<dbReference type="Gene3D" id="3.40.50.300">
    <property type="entry name" value="P-loop containing nucleotide triphosphate hydrolases"/>
    <property type="match status" value="1"/>
</dbReference>
<dbReference type="Proteomes" id="UP000713596">
    <property type="component" value="Unassembled WGS sequence"/>
</dbReference>
<dbReference type="PANTHER" id="PTHR11669:SF8">
    <property type="entry name" value="DNA POLYMERASE III SUBUNIT DELTA"/>
    <property type="match status" value="1"/>
</dbReference>
<gene>
    <name evidence="1" type="ORF">H9882_04965</name>
</gene>
<reference evidence="1" key="2">
    <citation type="submission" date="2021-04" db="EMBL/GenBank/DDBJ databases">
        <authorList>
            <person name="Gilroy R."/>
        </authorList>
    </citation>
    <scope>NUCLEOTIDE SEQUENCE</scope>
    <source>
        <strain evidence="1">B5_2728</strain>
    </source>
</reference>